<evidence type="ECO:0000256" key="8">
    <source>
        <dbReference type="ARBA" id="ARBA00041437"/>
    </source>
</evidence>
<evidence type="ECO:0000256" key="5">
    <source>
        <dbReference type="ARBA" id="ARBA00022704"/>
    </source>
</evidence>
<dbReference type="InterPro" id="IPR018073">
    <property type="entry name" value="Prot_inh_cystat_CS"/>
</dbReference>
<protein>
    <recommendedName>
        <fullName evidence="7">Cystatin-B</fullName>
    </recommendedName>
    <alternativeName>
        <fullName evidence="8">Stefin-B</fullName>
    </alternativeName>
</protein>
<dbReference type="SMART" id="SM00043">
    <property type="entry name" value="CY"/>
    <property type="match status" value="1"/>
</dbReference>
<keyword evidence="4" id="KW-0646">Protease inhibitor</keyword>
<proteinExistence type="inferred from homology"/>
<evidence type="ECO:0000259" key="9">
    <source>
        <dbReference type="SMART" id="SM00043"/>
    </source>
</evidence>
<name>A0AAV1H9Q3_XYRNO</name>
<dbReference type="Pfam" id="PF00031">
    <property type="entry name" value="Cystatin"/>
    <property type="match status" value="1"/>
</dbReference>
<dbReference type="SUPFAM" id="SSF54403">
    <property type="entry name" value="Cystatin/monellin"/>
    <property type="match status" value="1"/>
</dbReference>
<comment type="subcellular location">
    <subcellularLocation>
        <location evidence="1">Cytoplasm</location>
    </subcellularLocation>
</comment>
<evidence type="ECO:0000256" key="4">
    <source>
        <dbReference type="ARBA" id="ARBA00022690"/>
    </source>
</evidence>
<dbReference type="GO" id="GO:0002376">
    <property type="term" value="P:immune system process"/>
    <property type="evidence" value="ECO:0007669"/>
    <property type="project" value="UniProtKB-KW"/>
</dbReference>
<evidence type="ECO:0000256" key="7">
    <source>
        <dbReference type="ARBA" id="ARBA00040677"/>
    </source>
</evidence>
<dbReference type="CDD" id="cd00042">
    <property type="entry name" value="CY"/>
    <property type="match status" value="1"/>
</dbReference>
<dbReference type="FunFam" id="3.10.450.10:FF:000001">
    <property type="entry name" value="Cystatin-A"/>
    <property type="match status" value="1"/>
</dbReference>
<dbReference type="AlphaFoldDB" id="A0AAV1H9Q3"/>
<dbReference type="InterPro" id="IPR046350">
    <property type="entry name" value="Cystatin_sf"/>
</dbReference>
<organism evidence="10 11">
    <name type="scientific">Xyrichtys novacula</name>
    <name type="common">Pearly razorfish</name>
    <name type="synonym">Hemipteronotus novacula</name>
    <dbReference type="NCBI Taxonomy" id="13765"/>
    <lineage>
        <taxon>Eukaryota</taxon>
        <taxon>Metazoa</taxon>
        <taxon>Chordata</taxon>
        <taxon>Craniata</taxon>
        <taxon>Vertebrata</taxon>
        <taxon>Euteleostomi</taxon>
        <taxon>Actinopterygii</taxon>
        <taxon>Neopterygii</taxon>
        <taxon>Teleostei</taxon>
        <taxon>Neoteleostei</taxon>
        <taxon>Acanthomorphata</taxon>
        <taxon>Eupercaria</taxon>
        <taxon>Labriformes</taxon>
        <taxon>Labridae</taxon>
        <taxon>Xyrichtys</taxon>
    </lineage>
</organism>
<dbReference type="InterPro" id="IPR001713">
    <property type="entry name" value="Prot_inh_stefin"/>
</dbReference>
<keyword evidence="11" id="KW-1185">Reference proteome</keyword>
<keyword evidence="5" id="KW-0789">Thiol protease inhibitor</keyword>
<dbReference type="PROSITE" id="PS00287">
    <property type="entry name" value="CYSTATIN"/>
    <property type="match status" value="1"/>
</dbReference>
<keyword evidence="3" id="KW-0963">Cytoplasm</keyword>
<dbReference type="Proteomes" id="UP001178508">
    <property type="component" value="Chromosome 20"/>
</dbReference>
<evidence type="ECO:0000313" key="10">
    <source>
        <dbReference type="EMBL" id="CAJ1082139.1"/>
    </source>
</evidence>
<gene>
    <name evidence="10" type="ORF">XNOV1_A012002</name>
</gene>
<dbReference type="Gene3D" id="3.10.450.10">
    <property type="match status" value="1"/>
</dbReference>
<dbReference type="PANTHER" id="PTHR11414">
    <property type="entry name" value="CYSTATIN FAMILY MEMBER"/>
    <property type="match status" value="1"/>
</dbReference>
<dbReference type="PRINTS" id="PR00295">
    <property type="entry name" value="STEFINA"/>
</dbReference>
<dbReference type="GO" id="GO:0004869">
    <property type="term" value="F:cysteine-type endopeptidase inhibitor activity"/>
    <property type="evidence" value="ECO:0007669"/>
    <property type="project" value="UniProtKB-KW"/>
</dbReference>
<feature type="domain" description="Cystatin" evidence="9">
    <location>
        <begin position="43"/>
        <end position="127"/>
    </location>
</feature>
<dbReference type="EMBL" id="OY660883">
    <property type="protein sequence ID" value="CAJ1082139.1"/>
    <property type="molecule type" value="Genomic_DNA"/>
</dbReference>
<dbReference type="GO" id="GO:0071220">
    <property type="term" value="P:cellular response to bacterial lipoprotein"/>
    <property type="evidence" value="ECO:0007669"/>
    <property type="project" value="UniProtKB-ARBA"/>
</dbReference>
<evidence type="ECO:0000256" key="1">
    <source>
        <dbReference type="ARBA" id="ARBA00004496"/>
    </source>
</evidence>
<evidence type="ECO:0000256" key="6">
    <source>
        <dbReference type="ARBA" id="ARBA00022859"/>
    </source>
</evidence>
<reference evidence="10" key="1">
    <citation type="submission" date="2023-08" db="EMBL/GenBank/DDBJ databases">
        <authorList>
            <person name="Alioto T."/>
            <person name="Alioto T."/>
            <person name="Gomez Garrido J."/>
        </authorList>
    </citation>
    <scope>NUCLEOTIDE SEQUENCE</scope>
</reference>
<dbReference type="InterPro" id="IPR000010">
    <property type="entry name" value="Cystatin_dom"/>
</dbReference>
<dbReference type="GO" id="GO:0005829">
    <property type="term" value="C:cytosol"/>
    <property type="evidence" value="ECO:0007669"/>
    <property type="project" value="TreeGrafter"/>
</dbReference>
<accession>A0AAV1H9Q3</accession>
<evidence type="ECO:0000256" key="3">
    <source>
        <dbReference type="ARBA" id="ARBA00022490"/>
    </source>
</evidence>
<evidence type="ECO:0000256" key="2">
    <source>
        <dbReference type="ARBA" id="ARBA00009403"/>
    </source>
</evidence>
<sequence length="140" mass="15639">MTLPKLGSYDFLSQLKRLTETVCICFVVVLAELPHRKTLKMQTMCGGASEVRDADEKIHKICEEIKAHAEEKAGKKYEIFVAKSYSSQVVAGMNYFIKVHVGGDEHVHLCVYKKLACNGGGLELTKMQESKTAHDPIGYF</sequence>
<dbReference type="PANTHER" id="PTHR11414:SF21">
    <property type="entry name" value="CYSTATIN 14A, TANDEM DUPLICATE 1-RELATED"/>
    <property type="match status" value="1"/>
</dbReference>
<comment type="similarity">
    <text evidence="2">Belongs to the cystatin family.</text>
</comment>
<keyword evidence="6" id="KW-0391">Immunity</keyword>
<evidence type="ECO:0000313" key="11">
    <source>
        <dbReference type="Proteomes" id="UP001178508"/>
    </source>
</evidence>